<evidence type="ECO:0000256" key="8">
    <source>
        <dbReference type="ARBA" id="ARBA00023136"/>
    </source>
</evidence>
<feature type="transmembrane region" description="Helical" evidence="10 11">
    <location>
        <begin position="418"/>
        <end position="436"/>
    </location>
</feature>
<organism evidence="12 13">
    <name type="scientific">Alligator sinensis</name>
    <name type="common">Chinese alligator</name>
    <dbReference type="NCBI Taxonomy" id="38654"/>
    <lineage>
        <taxon>Eukaryota</taxon>
        <taxon>Metazoa</taxon>
        <taxon>Chordata</taxon>
        <taxon>Craniata</taxon>
        <taxon>Vertebrata</taxon>
        <taxon>Euteleostomi</taxon>
        <taxon>Archelosauria</taxon>
        <taxon>Archosauria</taxon>
        <taxon>Crocodylia</taxon>
        <taxon>Alligatoridae</taxon>
        <taxon>Alligatorinae</taxon>
        <taxon>Alligator</taxon>
    </lineage>
</organism>
<dbReference type="InterPro" id="IPR002076">
    <property type="entry name" value="ELO_fam"/>
</dbReference>
<comment type="subcellular location">
    <subcellularLocation>
        <location evidence="10">Endoplasmic reticulum membrane</location>
        <topology evidence="10">Multi-pass membrane protein</topology>
    </subcellularLocation>
    <subcellularLocation>
        <location evidence="1">Membrane</location>
        <topology evidence="1">Multi-pass membrane protein</topology>
    </subcellularLocation>
</comment>
<dbReference type="GO" id="GO:0005789">
    <property type="term" value="C:endoplasmic reticulum membrane"/>
    <property type="evidence" value="ECO:0007669"/>
    <property type="project" value="UniProtKB-SubCell"/>
</dbReference>
<dbReference type="GO" id="GO:0006636">
    <property type="term" value="P:unsaturated fatty acid biosynthetic process"/>
    <property type="evidence" value="ECO:0007669"/>
    <property type="project" value="UniProtKB-UniRule"/>
</dbReference>
<dbReference type="EC" id="2.3.1.199" evidence="10"/>
<dbReference type="CTD" id="64834"/>
<evidence type="ECO:0000256" key="1">
    <source>
        <dbReference type="ARBA" id="ARBA00004141"/>
    </source>
</evidence>
<evidence type="ECO:0000313" key="12">
    <source>
        <dbReference type="Proteomes" id="UP000189705"/>
    </source>
</evidence>
<proteinExistence type="inferred from homology"/>
<dbReference type="PROSITE" id="PS01188">
    <property type="entry name" value="ELO"/>
    <property type="match status" value="1"/>
</dbReference>
<evidence type="ECO:0000256" key="9">
    <source>
        <dbReference type="ARBA" id="ARBA00023160"/>
    </source>
</evidence>
<dbReference type="GO" id="GO:0034626">
    <property type="term" value="P:fatty acid elongation, polyunsaturated fatty acid"/>
    <property type="evidence" value="ECO:0007669"/>
    <property type="project" value="TreeGrafter"/>
</dbReference>
<evidence type="ECO:0000313" key="13">
    <source>
        <dbReference type="RefSeq" id="XP_025062701.1"/>
    </source>
</evidence>
<sequence length="502" mass="55405">MACAAPYLEPCSELASLIQCCAGVSSSRSPGSGLRPVPGACGWWTWGLASWAHAVPVWLCCPCRCQALSCMPTGWLAPSWGLACIPPWPCLCQAPAGFLALVPGMREGEQVPGLLGRAQGCRPEAECHFLSRRTPCSPPASCGARGASGCPRVGVRVGLKAGAAPPALDERAAWQEPLPQAQPLGPGTVGLGLGLGLALASPMKVMEAAALPPAAMEGLVMAYHNLMKKADPRIAEYPLMDSPFLMMGILLGYVYFVLSLGPRMMANRKPLDLKKFMVVYNFFLVGLSFYIVYEFLMAGWLTGYTWSCDPVDTSQSPQALRMVRVAWLFVFSKFIELTDTVIFVVRKKSEQVTFLHVFHHSVLPWSWWWGARFGPGGMGSFHAMVNSMVHVVMYFYYGLSAAGPAFQKYLWWKKHITAIQLLQFVIVSIHISQYYFMPSCNYQFPIFIHLIWIYGTIFFILFSNFWYQSYTKGKRLPKRAELAPLQNGATSSLHANGKVKAN</sequence>
<dbReference type="GeneID" id="102388057"/>
<keyword evidence="4 10" id="KW-0812">Transmembrane</keyword>
<dbReference type="GO" id="GO:0030148">
    <property type="term" value="P:sphingolipid biosynthetic process"/>
    <property type="evidence" value="ECO:0007669"/>
    <property type="project" value="TreeGrafter"/>
</dbReference>
<dbReference type="InterPro" id="IPR033681">
    <property type="entry name" value="ELOVL1"/>
</dbReference>
<dbReference type="GO" id="GO:0034625">
    <property type="term" value="P:fatty acid elongation, monounsaturated fatty acid"/>
    <property type="evidence" value="ECO:0007669"/>
    <property type="project" value="UniProtKB-UniRule"/>
</dbReference>
<dbReference type="InterPro" id="IPR030457">
    <property type="entry name" value="ELO_CS"/>
</dbReference>
<keyword evidence="3 10" id="KW-0808">Transferase</keyword>
<dbReference type="AlphaFoldDB" id="A0A3Q0GSC8"/>
<keyword evidence="6 10" id="KW-1133">Transmembrane helix</keyword>
<accession>A0A3Q0GSC8</accession>
<comment type="similarity">
    <text evidence="10">Belongs to the ELO family. ELOVL1 subfamily.</text>
</comment>
<evidence type="ECO:0000256" key="4">
    <source>
        <dbReference type="ARBA" id="ARBA00022692"/>
    </source>
</evidence>
<protein>
    <recommendedName>
        <fullName evidence="10">Elongation of very long chain fatty acids protein 1</fullName>
        <ecNumber evidence="10">2.3.1.199</ecNumber>
    </recommendedName>
    <alternativeName>
        <fullName evidence="10">3-keto acyl-CoA synthase ELOVL1</fullName>
    </alternativeName>
    <alternativeName>
        <fullName evidence="10">ELOVL fatty acid elongase 1</fullName>
        <shortName evidence="10">ELOVL FA elongase 1</shortName>
    </alternativeName>
    <alternativeName>
        <fullName evidence="10">Very long chain 3-ketoacyl-CoA synthase 1</fullName>
    </alternativeName>
    <alternativeName>
        <fullName evidence="10">Very long chain 3-oxoacyl-CoA synthase 1</fullName>
    </alternativeName>
</protein>
<reference evidence="13" key="1">
    <citation type="submission" date="2025-08" db="UniProtKB">
        <authorList>
            <consortium name="RefSeq"/>
        </authorList>
    </citation>
    <scope>IDENTIFICATION</scope>
</reference>
<name>A0A3Q0GSC8_ALLSI</name>
<dbReference type="PANTHER" id="PTHR11157:SF19">
    <property type="entry name" value="ELONGATION OF VERY LONG CHAIN FATTY ACIDS PROTEIN 1"/>
    <property type="match status" value="1"/>
</dbReference>
<evidence type="ECO:0000256" key="2">
    <source>
        <dbReference type="ARBA" id="ARBA00022516"/>
    </source>
</evidence>
<evidence type="ECO:0000256" key="10">
    <source>
        <dbReference type="HAMAP-Rule" id="MF_03201"/>
    </source>
</evidence>
<dbReference type="HAMAP" id="MF_03201">
    <property type="entry name" value="VLCF_elongase_1"/>
    <property type="match status" value="1"/>
</dbReference>
<dbReference type="GO" id="GO:0035338">
    <property type="term" value="P:long-chain fatty-acyl-CoA biosynthetic process"/>
    <property type="evidence" value="ECO:0007669"/>
    <property type="project" value="UniProtKB-UniRule"/>
</dbReference>
<feature type="transmembrane region" description="Helical" evidence="10 11">
    <location>
        <begin position="388"/>
        <end position="406"/>
    </location>
</feature>
<keyword evidence="12" id="KW-1185">Reference proteome</keyword>
<dbReference type="Pfam" id="PF01151">
    <property type="entry name" value="ELO"/>
    <property type="match status" value="1"/>
</dbReference>
<dbReference type="GO" id="GO:0009922">
    <property type="term" value="F:fatty acid elongase activity"/>
    <property type="evidence" value="ECO:0007669"/>
    <property type="project" value="UniProtKB-UniRule"/>
</dbReference>
<keyword evidence="7 10" id="KW-0443">Lipid metabolism</keyword>
<evidence type="ECO:0000256" key="7">
    <source>
        <dbReference type="ARBA" id="ARBA00023098"/>
    </source>
</evidence>
<dbReference type="PANTHER" id="PTHR11157">
    <property type="entry name" value="FATTY ACID ACYL TRANSFERASE-RELATED"/>
    <property type="match status" value="1"/>
</dbReference>
<comment type="catalytic activity">
    <reaction evidence="10 11">
        <text>a very-long-chain acyl-CoA + malonyl-CoA + H(+) = a very-long-chain 3-oxoacyl-CoA + CO2 + CoA</text>
        <dbReference type="Rhea" id="RHEA:32727"/>
        <dbReference type="ChEBI" id="CHEBI:15378"/>
        <dbReference type="ChEBI" id="CHEBI:16526"/>
        <dbReference type="ChEBI" id="CHEBI:57287"/>
        <dbReference type="ChEBI" id="CHEBI:57384"/>
        <dbReference type="ChEBI" id="CHEBI:90725"/>
        <dbReference type="ChEBI" id="CHEBI:90736"/>
        <dbReference type="EC" id="2.3.1.199"/>
    </reaction>
</comment>
<evidence type="ECO:0000256" key="6">
    <source>
        <dbReference type="ARBA" id="ARBA00022989"/>
    </source>
</evidence>
<evidence type="ECO:0000256" key="3">
    <source>
        <dbReference type="ARBA" id="ARBA00022679"/>
    </source>
</evidence>
<gene>
    <name evidence="10 13" type="primary">ELOVL1</name>
</gene>
<dbReference type="GO" id="GO:0042761">
    <property type="term" value="P:very long-chain fatty acid biosynthetic process"/>
    <property type="evidence" value="ECO:0007669"/>
    <property type="project" value="UniProtKB-UniRule"/>
</dbReference>
<keyword evidence="9 10" id="KW-0275">Fatty acid biosynthesis</keyword>
<evidence type="ECO:0000256" key="11">
    <source>
        <dbReference type="RuleBase" id="RU361115"/>
    </source>
</evidence>
<dbReference type="InParanoid" id="A0A3Q0GSC8"/>
<feature type="transmembrane region" description="Helical" evidence="10 11">
    <location>
        <begin position="352"/>
        <end position="368"/>
    </location>
</feature>
<feature type="transmembrane region" description="Helical" evidence="10 11">
    <location>
        <begin position="322"/>
        <end position="345"/>
    </location>
</feature>
<feature type="short sequence motif" description="Di-lysine motif" evidence="10">
    <location>
        <begin position="498"/>
        <end position="502"/>
    </location>
</feature>
<dbReference type="KEGG" id="asn:102388057"/>
<dbReference type="UniPathway" id="UPA00094"/>
<keyword evidence="5 10" id="KW-0276">Fatty acid metabolism</keyword>
<dbReference type="GO" id="GO:0019367">
    <property type="term" value="P:fatty acid elongation, saturated fatty acid"/>
    <property type="evidence" value="ECO:0007669"/>
    <property type="project" value="UniProtKB-UniRule"/>
</dbReference>
<comment type="pathway">
    <text evidence="10">Lipid metabolism; fatty acid biosynthesis.</text>
</comment>
<comment type="domain">
    <text evidence="10">The C-terminal di-lysine motif may confer endoplasmic reticulum localization.</text>
</comment>
<evidence type="ECO:0000256" key="5">
    <source>
        <dbReference type="ARBA" id="ARBA00022832"/>
    </source>
</evidence>
<keyword evidence="10" id="KW-0256">Endoplasmic reticulum</keyword>
<keyword evidence="8 10" id="KW-0472">Membrane</keyword>
<dbReference type="STRING" id="38654.A0A3Q0GSC8"/>
<dbReference type="RefSeq" id="XP_025062701.1">
    <property type="nucleotide sequence ID" value="XM_025206916.1"/>
</dbReference>
<dbReference type="Proteomes" id="UP000189705">
    <property type="component" value="Unplaced"/>
</dbReference>
<comment type="function">
    <text evidence="10">Catalyzes the first and rate-limiting reaction of the four reactions that constitute the long-chain fatty acids elongation cycle. This endoplasmic reticulum-bound enzymatic process allows the addition of 2 carbons to the chain of long- and very long-chain fatty acids (VLCFAs) per cycle. Condensing enzyme that exhibits activity toward saturated C18 to C26 acyl-CoA substrates, with the highest activity towards C22:0 acyl-CoA. May participate to the production of both saturated and monounsaturated VLCFAs of different chain lengths that are involved in multiple biological processes as precursors of membrane lipids and lipid mediators.</text>
</comment>
<feature type="transmembrane region" description="Helical" evidence="10 11">
    <location>
        <begin position="278"/>
        <end position="302"/>
    </location>
</feature>
<feature type="transmembrane region" description="Helical" evidence="10 11">
    <location>
        <begin position="244"/>
        <end position="266"/>
    </location>
</feature>
<keyword evidence="2 10" id="KW-0444">Lipid biosynthesis</keyword>
<feature type="transmembrane region" description="Helical" evidence="10 11">
    <location>
        <begin position="442"/>
        <end position="467"/>
    </location>
</feature>